<dbReference type="RefSeq" id="WP_180308253.1">
    <property type="nucleotide sequence ID" value="NZ_CP058952.1"/>
</dbReference>
<evidence type="ECO:0000256" key="1">
    <source>
        <dbReference type="SAM" id="SignalP"/>
    </source>
</evidence>
<gene>
    <name evidence="3" type="ORF">HZU75_06015</name>
</gene>
<dbReference type="AlphaFoldDB" id="A0A7D5Z4S7"/>
<evidence type="ECO:0000259" key="2">
    <source>
        <dbReference type="Pfam" id="PF00497"/>
    </source>
</evidence>
<evidence type="ECO:0000313" key="3">
    <source>
        <dbReference type="EMBL" id="QLI81123.1"/>
    </source>
</evidence>
<keyword evidence="1" id="KW-0732">Signal</keyword>
<organism evidence="3 4">
    <name type="scientific">Chitinibacter fontanus</name>
    <dbReference type="NCBI Taxonomy" id="1737446"/>
    <lineage>
        <taxon>Bacteria</taxon>
        <taxon>Pseudomonadati</taxon>
        <taxon>Pseudomonadota</taxon>
        <taxon>Betaproteobacteria</taxon>
        <taxon>Neisseriales</taxon>
        <taxon>Chitinibacteraceae</taxon>
        <taxon>Chitinibacter</taxon>
    </lineage>
</organism>
<dbReference type="EMBL" id="CP058952">
    <property type="protein sequence ID" value="QLI81123.1"/>
    <property type="molecule type" value="Genomic_DNA"/>
</dbReference>
<protein>
    <submittedName>
        <fullName evidence="3">Transporter substrate-binding domain-containing protein</fullName>
    </submittedName>
</protein>
<dbReference type="KEGG" id="cfon:HZU75_06015"/>
<name>A0A7D5Z4S7_9NEIS</name>
<feature type="signal peptide" evidence="1">
    <location>
        <begin position="1"/>
        <end position="22"/>
    </location>
</feature>
<dbReference type="Proteomes" id="UP000510822">
    <property type="component" value="Chromosome"/>
</dbReference>
<dbReference type="Gene3D" id="3.40.190.10">
    <property type="entry name" value="Periplasmic binding protein-like II"/>
    <property type="match status" value="2"/>
</dbReference>
<proteinExistence type="predicted"/>
<reference evidence="3 4" key="1">
    <citation type="journal article" date="2016" name="Int. J. Syst. Evol. Microbiol.">
        <title>Chitinibacter fontanus sp. nov., isolated from a spring.</title>
        <authorList>
            <person name="Sheu S.Y."/>
            <person name="Li Y.S."/>
            <person name="Young C.C."/>
            <person name="Chen W.M."/>
        </authorList>
    </citation>
    <scope>NUCLEOTIDE SEQUENCE [LARGE SCALE GENOMIC DNA]</scope>
    <source>
        <strain evidence="3 4">STM-7</strain>
    </source>
</reference>
<evidence type="ECO:0000313" key="4">
    <source>
        <dbReference type="Proteomes" id="UP000510822"/>
    </source>
</evidence>
<keyword evidence="4" id="KW-1185">Reference proteome</keyword>
<sequence length="263" mass="29808">MKWAIQCCMLCALTAMAVPAQAFDCGKKAIKLAFYEFGLLYDQGLGIDKEIVDELKRRTHCHFHVQVMPRARIWADLASGALDMSVSGIQTPERDQFAWFIPYLSLKNYTLLDATLASQVKTAEAFLQNDKTQFGIVRSFRHGKQQDAFIARMQALNRVQESPDVGALFGKLKEGRVQGVFAPPVVFRHQLRKLNIEPQLLVQDWSPHEKGIPHGLILAKASFSETQMQAWQGEISAMRADGTLRRIYRQFLPEPEVAQLLDF</sequence>
<feature type="domain" description="Solute-binding protein family 3/N-terminal" evidence="2">
    <location>
        <begin position="44"/>
        <end position="253"/>
    </location>
</feature>
<feature type="chain" id="PRO_5028821581" evidence="1">
    <location>
        <begin position="23"/>
        <end position="263"/>
    </location>
</feature>
<dbReference type="InterPro" id="IPR001638">
    <property type="entry name" value="Solute-binding_3/MltF_N"/>
</dbReference>
<accession>A0A7D5Z4S7</accession>
<dbReference type="Pfam" id="PF00497">
    <property type="entry name" value="SBP_bac_3"/>
    <property type="match status" value="1"/>
</dbReference>
<dbReference type="SUPFAM" id="SSF53850">
    <property type="entry name" value="Periplasmic binding protein-like II"/>
    <property type="match status" value="1"/>
</dbReference>